<name>K1QET0_MAGGI</name>
<keyword evidence="3" id="KW-0747">Spliceosome</keyword>
<dbReference type="GO" id="GO:0006397">
    <property type="term" value="P:mRNA processing"/>
    <property type="evidence" value="ECO:0007669"/>
    <property type="project" value="UniProtKB-KW"/>
</dbReference>
<dbReference type="HOGENOM" id="CLU_2199488_0_0_1"/>
<evidence type="ECO:0000256" key="2">
    <source>
        <dbReference type="ARBA" id="ARBA00022664"/>
    </source>
</evidence>
<dbReference type="GO" id="GO:0005681">
    <property type="term" value="C:spliceosomal complex"/>
    <property type="evidence" value="ECO:0007669"/>
    <property type="project" value="UniProtKB-KW"/>
</dbReference>
<evidence type="ECO:0000313" key="7">
    <source>
        <dbReference type="EMBL" id="EKC20016.1"/>
    </source>
</evidence>
<reference evidence="7" key="1">
    <citation type="journal article" date="2012" name="Nature">
        <title>The oyster genome reveals stress adaptation and complexity of shell formation.</title>
        <authorList>
            <person name="Zhang G."/>
            <person name="Fang X."/>
            <person name="Guo X."/>
            <person name="Li L."/>
            <person name="Luo R."/>
            <person name="Xu F."/>
            <person name="Yang P."/>
            <person name="Zhang L."/>
            <person name="Wang X."/>
            <person name="Qi H."/>
            <person name="Xiong Z."/>
            <person name="Que H."/>
            <person name="Xie Y."/>
            <person name="Holland P.W."/>
            <person name="Paps J."/>
            <person name="Zhu Y."/>
            <person name="Wu F."/>
            <person name="Chen Y."/>
            <person name="Wang J."/>
            <person name="Peng C."/>
            <person name="Meng J."/>
            <person name="Yang L."/>
            <person name="Liu J."/>
            <person name="Wen B."/>
            <person name="Zhang N."/>
            <person name="Huang Z."/>
            <person name="Zhu Q."/>
            <person name="Feng Y."/>
            <person name="Mount A."/>
            <person name="Hedgecock D."/>
            <person name="Xu Z."/>
            <person name="Liu Y."/>
            <person name="Domazet-Loso T."/>
            <person name="Du Y."/>
            <person name="Sun X."/>
            <person name="Zhang S."/>
            <person name="Liu B."/>
            <person name="Cheng P."/>
            <person name="Jiang X."/>
            <person name="Li J."/>
            <person name="Fan D."/>
            <person name="Wang W."/>
            <person name="Fu W."/>
            <person name="Wang T."/>
            <person name="Wang B."/>
            <person name="Zhang J."/>
            <person name="Peng Z."/>
            <person name="Li Y."/>
            <person name="Li N."/>
            <person name="Wang J."/>
            <person name="Chen M."/>
            <person name="He Y."/>
            <person name="Tan F."/>
            <person name="Song X."/>
            <person name="Zheng Q."/>
            <person name="Huang R."/>
            <person name="Yang H."/>
            <person name="Du X."/>
            <person name="Chen L."/>
            <person name="Yang M."/>
            <person name="Gaffney P.M."/>
            <person name="Wang S."/>
            <person name="Luo L."/>
            <person name="She Z."/>
            <person name="Ming Y."/>
            <person name="Huang W."/>
            <person name="Zhang S."/>
            <person name="Huang B."/>
            <person name="Zhang Y."/>
            <person name="Qu T."/>
            <person name="Ni P."/>
            <person name="Miao G."/>
            <person name="Wang J."/>
            <person name="Wang Q."/>
            <person name="Steinberg C.E."/>
            <person name="Wang H."/>
            <person name="Li N."/>
            <person name="Qian L."/>
            <person name="Zhang G."/>
            <person name="Li Y."/>
            <person name="Yang H."/>
            <person name="Liu X."/>
            <person name="Wang J."/>
            <person name="Yin Y."/>
            <person name="Wang J."/>
        </authorList>
    </citation>
    <scope>NUCLEOTIDE SEQUENCE [LARGE SCALE GENOMIC DNA]</scope>
    <source>
        <strain evidence="7">05x7-T-G4-1.051#20</strain>
    </source>
</reference>
<keyword evidence="6" id="KW-0539">Nucleus</keyword>
<proteinExistence type="predicted"/>
<dbReference type="Pfam" id="PF12542">
    <property type="entry name" value="CWC25"/>
    <property type="match status" value="1"/>
</dbReference>
<sequence>MDYNEKRKIKQLMKEKVAGKEGTMEWMYKQSKPENEDYLLGKRVDKHIEEAVETVKDDDIALFNERIKANIQLDMQNKAREDPLFAIRSKEGLREQINKKENTEKTVS</sequence>
<dbReference type="InterPro" id="IPR022209">
    <property type="entry name" value="CWC25"/>
</dbReference>
<dbReference type="EMBL" id="JH816106">
    <property type="protein sequence ID" value="EKC20016.1"/>
    <property type="molecule type" value="Genomic_DNA"/>
</dbReference>
<evidence type="ECO:0000256" key="3">
    <source>
        <dbReference type="ARBA" id="ARBA00022728"/>
    </source>
</evidence>
<keyword evidence="4" id="KW-0175">Coiled coil</keyword>
<evidence type="ECO:0000256" key="4">
    <source>
        <dbReference type="ARBA" id="ARBA00023054"/>
    </source>
</evidence>
<dbReference type="GO" id="GO:0008380">
    <property type="term" value="P:RNA splicing"/>
    <property type="evidence" value="ECO:0007669"/>
    <property type="project" value="UniProtKB-KW"/>
</dbReference>
<keyword evidence="2" id="KW-0507">mRNA processing</keyword>
<comment type="subcellular location">
    <subcellularLocation>
        <location evidence="1">Nucleus</location>
    </subcellularLocation>
</comment>
<organism evidence="7">
    <name type="scientific">Magallana gigas</name>
    <name type="common">Pacific oyster</name>
    <name type="synonym">Crassostrea gigas</name>
    <dbReference type="NCBI Taxonomy" id="29159"/>
    <lineage>
        <taxon>Eukaryota</taxon>
        <taxon>Metazoa</taxon>
        <taxon>Spiralia</taxon>
        <taxon>Lophotrochozoa</taxon>
        <taxon>Mollusca</taxon>
        <taxon>Bivalvia</taxon>
        <taxon>Autobranchia</taxon>
        <taxon>Pteriomorphia</taxon>
        <taxon>Ostreida</taxon>
        <taxon>Ostreoidea</taxon>
        <taxon>Ostreidae</taxon>
        <taxon>Magallana</taxon>
    </lineage>
</organism>
<gene>
    <name evidence="7" type="ORF">CGI_10007078</name>
</gene>
<evidence type="ECO:0000256" key="6">
    <source>
        <dbReference type="ARBA" id="ARBA00023242"/>
    </source>
</evidence>
<accession>K1QET0</accession>
<dbReference type="InParanoid" id="K1QET0"/>
<evidence type="ECO:0000256" key="5">
    <source>
        <dbReference type="ARBA" id="ARBA00023187"/>
    </source>
</evidence>
<keyword evidence="5" id="KW-0508">mRNA splicing</keyword>
<dbReference type="AlphaFoldDB" id="K1QET0"/>
<protein>
    <submittedName>
        <fullName evidence="7">Uncharacterized protein</fullName>
    </submittedName>
</protein>
<evidence type="ECO:0000256" key="1">
    <source>
        <dbReference type="ARBA" id="ARBA00004123"/>
    </source>
</evidence>